<keyword evidence="4" id="KW-0732">Signal</keyword>
<dbReference type="RefSeq" id="WP_009837130.1">
    <property type="nucleotide sequence ID" value="NZ_AAOH01000002.1"/>
</dbReference>
<dbReference type="Gene3D" id="2.40.100.10">
    <property type="entry name" value="Cyclophilin-like"/>
    <property type="match status" value="1"/>
</dbReference>
<evidence type="ECO:0000259" key="5">
    <source>
        <dbReference type="PROSITE" id="PS50072"/>
    </source>
</evidence>
<reference evidence="6 7" key="1">
    <citation type="submission" date="2006-02" db="EMBL/GenBank/DDBJ databases">
        <authorList>
            <person name="Moran M.A."/>
            <person name="Kjelleberg S."/>
            <person name="Egan S."/>
            <person name="Saunders N."/>
            <person name="Thomas T."/>
            <person name="Ferriera S."/>
            <person name="Johnson J."/>
            <person name="Kravitz S."/>
            <person name="Halpern A."/>
            <person name="Remington K."/>
            <person name="Beeson K."/>
            <person name="Tran B."/>
            <person name="Rogers Y.-H."/>
            <person name="Friedman R."/>
            <person name="Venter J.C."/>
        </authorList>
    </citation>
    <scope>NUCLEOTIDE SEQUENCE [LARGE SCALE GENOMIC DNA]</scope>
    <source>
        <strain evidence="6 7">D2</strain>
    </source>
</reference>
<organism evidence="6 7">
    <name type="scientific">Pseudoalteromonas tunicata D2</name>
    <dbReference type="NCBI Taxonomy" id="87626"/>
    <lineage>
        <taxon>Bacteria</taxon>
        <taxon>Pseudomonadati</taxon>
        <taxon>Pseudomonadota</taxon>
        <taxon>Gammaproteobacteria</taxon>
        <taxon>Alteromonadales</taxon>
        <taxon>Pseudoalteromonadaceae</taxon>
        <taxon>Pseudoalteromonas</taxon>
    </lineage>
</organism>
<feature type="signal peptide" evidence="4">
    <location>
        <begin position="1"/>
        <end position="23"/>
    </location>
</feature>
<dbReference type="PANTHER" id="PTHR45625">
    <property type="entry name" value="PEPTIDYL-PROLYL CIS-TRANS ISOMERASE-RELATED"/>
    <property type="match status" value="1"/>
</dbReference>
<evidence type="ECO:0000256" key="4">
    <source>
        <dbReference type="SAM" id="SignalP"/>
    </source>
</evidence>
<dbReference type="SUPFAM" id="SSF50891">
    <property type="entry name" value="Cyclophilin-like"/>
    <property type="match status" value="1"/>
</dbReference>
<dbReference type="Pfam" id="PF00160">
    <property type="entry name" value="Pro_isomerase"/>
    <property type="match status" value="1"/>
</dbReference>
<keyword evidence="3 6" id="KW-0413">Isomerase</keyword>
<keyword evidence="7" id="KW-1185">Reference proteome</keyword>
<evidence type="ECO:0000256" key="3">
    <source>
        <dbReference type="ARBA" id="ARBA00023235"/>
    </source>
</evidence>
<comment type="caution">
    <text evidence="6">The sequence shown here is derived from an EMBL/GenBank/DDBJ whole genome shotgun (WGS) entry which is preliminary data.</text>
</comment>
<feature type="chain" id="PRO_5002665916" description="peptidylprolyl isomerase" evidence="4">
    <location>
        <begin position="24"/>
        <end position="297"/>
    </location>
</feature>
<dbReference type="STRING" id="87626.PTD2_10584"/>
<dbReference type="HOGENOM" id="CLU_068027_0_0_6"/>
<dbReference type="PANTHER" id="PTHR45625:SF4">
    <property type="entry name" value="PEPTIDYLPROLYL ISOMERASE DOMAIN AND WD REPEAT-CONTAINING PROTEIN 1"/>
    <property type="match status" value="1"/>
</dbReference>
<sequence>MKLLQRPLLVCAFLSCLSATVQAEATRLSPSEIIANAPDSAWRVLDLDNTLLLDLATGTVIIELNPLLAPNHVNNIKKLAREGFYKNLNMYRFVEGFVAQGGDASEQKKVTSGQKAIEAEFFHQTTAPLVMTVVDDKDGYAAKTGFLNGFAVAQKSDATQTWQTHCPGTFAMARSDSPDSGGTEFYIALGTLRYLDRNITAFGRVIDGMEHLQRLDRKPKDDSERAQRAFNPILDMVVAADVKNTRPVNLEIMDTGSVSFSELVESRRNRPSSWFIETPNYTDVCAVSVPSRPFANK</sequence>
<proteinExistence type="predicted"/>
<dbReference type="EMBL" id="AAOH01000002">
    <property type="protein sequence ID" value="EAR29255.1"/>
    <property type="molecule type" value="Genomic_DNA"/>
</dbReference>
<evidence type="ECO:0000256" key="1">
    <source>
        <dbReference type="ARBA" id="ARBA00013194"/>
    </source>
</evidence>
<dbReference type="InterPro" id="IPR044666">
    <property type="entry name" value="Cyclophilin_A-like"/>
</dbReference>
<name>A4C5K1_9GAMM</name>
<dbReference type="Proteomes" id="UP000006201">
    <property type="component" value="Unassembled WGS sequence"/>
</dbReference>
<dbReference type="AlphaFoldDB" id="A4C5K1"/>
<gene>
    <name evidence="6" type="ORF">PTD2_10584</name>
</gene>
<dbReference type="GO" id="GO:0003755">
    <property type="term" value="F:peptidyl-prolyl cis-trans isomerase activity"/>
    <property type="evidence" value="ECO:0007669"/>
    <property type="project" value="UniProtKB-KW"/>
</dbReference>
<protein>
    <recommendedName>
        <fullName evidence="1">peptidylprolyl isomerase</fullName>
        <ecNumber evidence="1">5.2.1.8</ecNumber>
    </recommendedName>
</protein>
<dbReference type="InterPro" id="IPR029000">
    <property type="entry name" value="Cyclophilin-like_dom_sf"/>
</dbReference>
<dbReference type="PROSITE" id="PS50072">
    <property type="entry name" value="CSA_PPIASE_2"/>
    <property type="match status" value="1"/>
</dbReference>
<evidence type="ECO:0000313" key="7">
    <source>
        <dbReference type="Proteomes" id="UP000006201"/>
    </source>
</evidence>
<dbReference type="eggNOG" id="COG0652">
    <property type="taxonomic scope" value="Bacteria"/>
</dbReference>
<keyword evidence="2" id="KW-0697">Rotamase</keyword>
<dbReference type="OrthoDB" id="9807797at2"/>
<evidence type="ECO:0000313" key="6">
    <source>
        <dbReference type="EMBL" id="EAR29255.1"/>
    </source>
</evidence>
<dbReference type="InterPro" id="IPR002130">
    <property type="entry name" value="Cyclophilin-type_PPIase_dom"/>
</dbReference>
<evidence type="ECO:0000256" key="2">
    <source>
        <dbReference type="ARBA" id="ARBA00023110"/>
    </source>
</evidence>
<dbReference type="CDD" id="cd00317">
    <property type="entry name" value="cyclophilin"/>
    <property type="match status" value="1"/>
</dbReference>
<accession>A4C5K1</accession>
<dbReference type="EC" id="5.2.1.8" evidence="1"/>
<feature type="domain" description="PPIase cyclophilin-type" evidence="5">
    <location>
        <begin position="58"/>
        <end position="239"/>
    </location>
</feature>